<dbReference type="InterPro" id="IPR051803">
    <property type="entry name" value="TA_system_RelE-like_toxin"/>
</dbReference>
<dbReference type="Proteomes" id="UP000178170">
    <property type="component" value="Unassembled WGS sequence"/>
</dbReference>
<keyword evidence="2" id="KW-1277">Toxin-antitoxin system</keyword>
<evidence type="ECO:0000313" key="4">
    <source>
        <dbReference type="Proteomes" id="UP000178170"/>
    </source>
</evidence>
<proteinExistence type="inferred from homology"/>
<evidence type="ECO:0000256" key="1">
    <source>
        <dbReference type="ARBA" id="ARBA00006226"/>
    </source>
</evidence>
<accession>A0A1G2QW42</accession>
<organism evidence="3 4">
    <name type="scientific">Candidatus Wildermuthbacteria bacterium RIFCSPHIGHO2_01_FULL_48_27b</name>
    <dbReference type="NCBI Taxonomy" id="1802447"/>
    <lineage>
        <taxon>Bacteria</taxon>
        <taxon>Candidatus Wildermuthiibacteriota</taxon>
    </lineage>
</organism>
<dbReference type="Pfam" id="PF05016">
    <property type="entry name" value="ParE_toxin"/>
    <property type="match status" value="1"/>
</dbReference>
<dbReference type="InterPro" id="IPR007712">
    <property type="entry name" value="RelE/ParE_toxin"/>
</dbReference>
<gene>
    <name evidence="3" type="ORF">A2843_02180</name>
</gene>
<dbReference type="EMBL" id="MHTS01000019">
    <property type="protein sequence ID" value="OHA64232.1"/>
    <property type="molecule type" value="Genomic_DNA"/>
</dbReference>
<protein>
    <recommendedName>
        <fullName evidence="5">Plasmid stabilization protein</fullName>
    </recommendedName>
</protein>
<reference evidence="3 4" key="1">
    <citation type="journal article" date="2016" name="Nat. Commun.">
        <title>Thousands of microbial genomes shed light on interconnected biogeochemical processes in an aquifer system.</title>
        <authorList>
            <person name="Anantharaman K."/>
            <person name="Brown C.T."/>
            <person name="Hug L.A."/>
            <person name="Sharon I."/>
            <person name="Castelle C.J."/>
            <person name="Probst A.J."/>
            <person name="Thomas B.C."/>
            <person name="Singh A."/>
            <person name="Wilkins M.J."/>
            <person name="Karaoz U."/>
            <person name="Brodie E.L."/>
            <person name="Williams K.H."/>
            <person name="Hubbard S.S."/>
            <person name="Banfield J.F."/>
        </authorList>
    </citation>
    <scope>NUCLEOTIDE SEQUENCE [LARGE SCALE GENOMIC DNA]</scope>
</reference>
<dbReference type="InterPro" id="IPR035093">
    <property type="entry name" value="RelE/ParE_toxin_dom_sf"/>
</dbReference>
<evidence type="ECO:0008006" key="5">
    <source>
        <dbReference type="Google" id="ProtNLM"/>
    </source>
</evidence>
<evidence type="ECO:0000256" key="2">
    <source>
        <dbReference type="ARBA" id="ARBA00022649"/>
    </source>
</evidence>
<name>A0A1G2QW42_9BACT</name>
<dbReference type="PANTHER" id="PTHR33755">
    <property type="entry name" value="TOXIN PARE1-RELATED"/>
    <property type="match status" value="1"/>
</dbReference>
<dbReference type="Gene3D" id="3.30.2310.20">
    <property type="entry name" value="RelE-like"/>
    <property type="match status" value="1"/>
</dbReference>
<evidence type="ECO:0000313" key="3">
    <source>
        <dbReference type="EMBL" id="OHA64232.1"/>
    </source>
</evidence>
<sequence>MRLTYTPQAKDQLRAILRYIAFHNPEAAVRVLGLIRSVAEQLPNFPRMGHESVMRDIAYELVVPGTFYIIVYEVYKKDVRILSIFHSRQNR</sequence>
<dbReference type="PANTHER" id="PTHR33755:SF6">
    <property type="entry name" value="PLASMID STABILIZATION SYSTEM PROTEIN"/>
    <property type="match status" value="1"/>
</dbReference>
<dbReference type="AlphaFoldDB" id="A0A1G2QW42"/>
<comment type="caution">
    <text evidence="3">The sequence shown here is derived from an EMBL/GenBank/DDBJ whole genome shotgun (WGS) entry which is preliminary data.</text>
</comment>
<comment type="similarity">
    <text evidence="1">Belongs to the RelE toxin family.</text>
</comment>